<name>A0A1U7PY12_9FLAO</name>
<evidence type="ECO:0000313" key="1">
    <source>
        <dbReference type="EMBL" id="SIT96658.1"/>
    </source>
</evidence>
<dbReference type="EMBL" id="FTPU01000011">
    <property type="protein sequence ID" value="SIT96658.1"/>
    <property type="molecule type" value="Genomic_DNA"/>
</dbReference>
<accession>A0A1U7PY12</accession>
<dbReference type="Proteomes" id="UP000187261">
    <property type="component" value="Unassembled WGS sequence"/>
</dbReference>
<gene>
    <name evidence="1" type="ORF">SAMN05660493_01349</name>
</gene>
<proteinExistence type="predicted"/>
<keyword evidence="2" id="KW-1185">Reference proteome</keyword>
<evidence type="ECO:0000313" key="2">
    <source>
        <dbReference type="Proteomes" id="UP000187261"/>
    </source>
</evidence>
<organism evidence="1 2">
    <name type="scientific">Epilithonimonas bovis DSM 19482</name>
    <dbReference type="NCBI Taxonomy" id="1121284"/>
    <lineage>
        <taxon>Bacteria</taxon>
        <taxon>Pseudomonadati</taxon>
        <taxon>Bacteroidota</taxon>
        <taxon>Flavobacteriia</taxon>
        <taxon>Flavobacteriales</taxon>
        <taxon>Weeksellaceae</taxon>
        <taxon>Chryseobacterium group</taxon>
        <taxon>Epilithonimonas</taxon>
    </lineage>
</organism>
<dbReference type="AlphaFoldDB" id="A0A1U7PY12"/>
<reference evidence="2" key="1">
    <citation type="submission" date="2016-10" db="EMBL/GenBank/DDBJ databases">
        <authorList>
            <person name="Varghese N."/>
            <person name="Submissions S."/>
        </authorList>
    </citation>
    <scope>NUCLEOTIDE SEQUENCE [LARGE SCALE GENOMIC DNA]</scope>
    <source>
        <strain evidence="2">DSM 19482</strain>
    </source>
</reference>
<dbReference type="STRING" id="1121284.SAMN05660493_01349"/>
<sequence length="305" mass="36584">MTRFMLDKKQLIISAFENLDVNLLDVLLDDDKTFSNVSKKTFVAVYARFVRFIKRIPEFDTTYKSYKAFCDLEDVRREGIAFVNNDGICYIKLIFTYHEDEITDIRQCKSLETSEIEISKTMIGISFYKDEEKCFKADKDFFEITKICKDAVNILRNYIKEEGALSMNSIRSWFLAYEDFYIYKVLPWGYSYSECAEFINYFTLFRKYKTSDEVEELSKKFCHEFYSFPIVHKRNISDWLERVNNEIVRAQKGFWQECDFRKGFFLESHVKVFLPDFYYTQNLGIIMNKYREWIPASSSCEIRMK</sequence>
<protein>
    <submittedName>
        <fullName evidence="1">Uncharacterized protein</fullName>
    </submittedName>
</protein>